<dbReference type="Pfam" id="PF14460">
    <property type="entry name" value="Prok-E2_D"/>
    <property type="match status" value="1"/>
</dbReference>
<accession>A0A1I0TTL9</accession>
<dbReference type="EMBL" id="FOJM01000014">
    <property type="protein sequence ID" value="SFA55082.1"/>
    <property type="molecule type" value="Genomic_DNA"/>
</dbReference>
<dbReference type="AlphaFoldDB" id="A0A1I0TTL9"/>
<dbReference type="RefSeq" id="WP_090985825.1">
    <property type="nucleotide sequence ID" value="NZ_FOJM01000014.1"/>
</dbReference>
<proteinExistence type="predicted"/>
<reference evidence="2" key="1">
    <citation type="submission" date="2016-10" db="EMBL/GenBank/DDBJ databases">
        <authorList>
            <person name="Varghese N."/>
            <person name="Submissions S."/>
        </authorList>
    </citation>
    <scope>NUCLEOTIDE SEQUENCE [LARGE SCALE GENOMIC DNA]</scope>
    <source>
        <strain evidence="2">DSM 18130</strain>
    </source>
</reference>
<gene>
    <name evidence="1" type="ORF">SAMN04488511_11482</name>
</gene>
<keyword evidence="2" id="KW-1185">Reference proteome</keyword>
<evidence type="ECO:0000313" key="2">
    <source>
        <dbReference type="Proteomes" id="UP000198836"/>
    </source>
</evidence>
<protein>
    <submittedName>
        <fullName evidence="1">PRTRC system protein B</fullName>
    </submittedName>
</protein>
<sequence>MKNITPLLDQIFMPYKALLFYSSQAEGSHYVESYDMDSLGRPINAHPLSIKESRQLAESLKKSDKEKHTAFLQPEGLIPENILYFSSAGDGCAVWFTPRCRQHLLFKKELGIGDGEAMLPPLLWRATKNHLWVWALGKENRPDLSAPLYFAPFFNCYIDGRVCMGNVDINVPKDCRLERFMAEWEKYFFGSAFSHLLEQVSPVKGNIVQLWKRQVGKVTDFPISILKKNGRKLKDILS</sequence>
<dbReference type="OrthoDB" id="1030341at2"/>
<dbReference type="Proteomes" id="UP000198836">
    <property type="component" value="Unassembled WGS sequence"/>
</dbReference>
<dbReference type="InterPro" id="IPR032787">
    <property type="entry name" value="Prok-E2_D"/>
</dbReference>
<name>A0A1I0TTL9_9SPHI</name>
<organism evidence="1 2">
    <name type="scientific">Pedobacter suwonensis</name>
    <dbReference type="NCBI Taxonomy" id="332999"/>
    <lineage>
        <taxon>Bacteria</taxon>
        <taxon>Pseudomonadati</taxon>
        <taxon>Bacteroidota</taxon>
        <taxon>Sphingobacteriia</taxon>
        <taxon>Sphingobacteriales</taxon>
        <taxon>Sphingobacteriaceae</taxon>
        <taxon>Pedobacter</taxon>
    </lineage>
</organism>
<evidence type="ECO:0000313" key="1">
    <source>
        <dbReference type="EMBL" id="SFA55082.1"/>
    </source>
</evidence>
<dbReference type="STRING" id="332999.SAMN04488511_11482"/>